<dbReference type="AlphaFoldDB" id="A0A1B3Z7D9"/>
<feature type="transmembrane region" description="Helical" evidence="1">
    <location>
        <begin position="205"/>
        <end position="226"/>
    </location>
</feature>
<feature type="transmembrane region" description="Helical" evidence="1">
    <location>
        <begin position="238"/>
        <end position="256"/>
    </location>
</feature>
<name>A0A1B3Z7D9_9SPHN</name>
<dbReference type="Proteomes" id="UP000094256">
    <property type="component" value="Chromosome"/>
</dbReference>
<keyword evidence="1" id="KW-1133">Transmembrane helix</keyword>
<dbReference type="EMBL" id="CP014168">
    <property type="protein sequence ID" value="AOH83335.1"/>
    <property type="molecule type" value="Genomic_DNA"/>
</dbReference>
<reference evidence="3 4" key="1">
    <citation type="submission" date="2016-01" db="EMBL/GenBank/DDBJ databases">
        <title>Complete genome and mega plasmid sequence of Sphingomonas panacis DCY99 elicits systemic resistance in rice to Xanthomonas oryzae.</title>
        <authorList>
            <person name="Kim Y.J."/>
            <person name="Yang D.C."/>
            <person name="Sing P."/>
        </authorList>
    </citation>
    <scope>NUCLEOTIDE SEQUENCE [LARGE SCALE GENOMIC DNA]</scope>
    <source>
        <strain evidence="3 4">DCY99</strain>
    </source>
</reference>
<sequence length="377" mass="41136">MTDTLAPSNPRRFTALDVFRGLTIFLMILVNTAGPGAPAYATLVHAKWFGFTLADSIFPTFLFAMGNAMSFAGRRRIDTAPYLTRLFKRGAIIFTLGFLMYWFPFVTHTDAGWAPIPFALTRVPGVLQRLALCYVAAGLLVRWLTVRQILIASAVLLLGYWAMLVFLSPPGMAFDKFGTVGTRLDLWLFGPGHLYKKDGGFDPEGLLGTVPAIVNVLAGYLAGLAVQRGGDLSRTIRSMAIIGVVLIASGLAWSPWFPLAKKLWTGSYVLLTIGIDCIALAAIIALVEIAGVKRGTRFFIILGRNPLAIYLFSELFVTAINMIDTGADGGLYGWIGIELFQRIAPGAFGSLLCAFAYTMLCWAVGWWMDRKGLILKA</sequence>
<keyword evidence="1" id="KW-0472">Membrane</keyword>
<feature type="transmembrane region" description="Helical" evidence="1">
    <location>
        <begin position="86"/>
        <end position="106"/>
    </location>
</feature>
<dbReference type="OrthoDB" id="9788724at2"/>
<feature type="transmembrane region" description="Helical" evidence="1">
    <location>
        <begin position="307"/>
        <end position="323"/>
    </location>
</feature>
<feature type="transmembrane region" description="Helical" evidence="1">
    <location>
        <begin position="149"/>
        <end position="167"/>
    </location>
</feature>
<feature type="transmembrane region" description="Helical" evidence="1">
    <location>
        <begin position="268"/>
        <end position="287"/>
    </location>
</feature>
<evidence type="ECO:0000256" key="1">
    <source>
        <dbReference type="SAM" id="Phobius"/>
    </source>
</evidence>
<dbReference type="KEGG" id="span:AWL63_04460"/>
<accession>A0A1B3Z7D9</accession>
<dbReference type="STRING" id="1560345.AWL63_04460"/>
<dbReference type="PANTHER" id="PTHR31061">
    <property type="entry name" value="LD22376P"/>
    <property type="match status" value="1"/>
</dbReference>
<evidence type="ECO:0000313" key="3">
    <source>
        <dbReference type="EMBL" id="AOH83335.1"/>
    </source>
</evidence>
<dbReference type="PANTHER" id="PTHR31061:SF24">
    <property type="entry name" value="LD22376P"/>
    <property type="match status" value="1"/>
</dbReference>
<feature type="transmembrane region" description="Helical" evidence="1">
    <location>
        <begin position="21"/>
        <end position="42"/>
    </location>
</feature>
<feature type="transmembrane region" description="Helical" evidence="1">
    <location>
        <begin position="48"/>
        <end position="65"/>
    </location>
</feature>
<keyword evidence="1" id="KW-0812">Transmembrane</keyword>
<keyword evidence="4" id="KW-1185">Reference proteome</keyword>
<feature type="transmembrane region" description="Helical" evidence="1">
    <location>
        <begin position="126"/>
        <end position="144"/>
    </location>
</feature>
<gene>
    <name evidence="3" type="ORF">AWL63_04460</name>
</gene>
<feature type="transmembrane region" description="Helical" evidence="1">
    <location>
        <begin position="343"/>
        <end position="368"/>
    </location>
</feature>
<proteinExistence type="predicted"/>
<dbReference type="RefSeq" id="WP_069203909.1">
    <property type="nucleotide sequence ID" value="NZ_CP014168.1"/>
</dbReference>
<evidence type="ECO:0000313" key="4">
    <source>
        <dbReference type="Proteomes" id="UP000094256"/>
    </source>
</evidence>
<evidence type="ECO:0000259" key="2">
    <source>
        <dbReference type="Pfam" id="PF07786"/>
    </source>
</evidence>
<protein>
    <recommendedName>
        <fullName evidence="2">Heparan-alpha-glucosaminide N-acetyltransferase catalytic domain-containing protein</fullName>
    </recommendedName>
</protein>
<dbReference type="InterPro" id="IPR012429">
    <property type="entry name" value="HGSNAT_cat"/>
</dbReference>
<dbReference type="Pfam" id="PF07786">
    <property type="entry name" value="HGSNAT_cat"/>
    <property type="match status" value="1"/>
</dbReference>
<organism evidence="3 4">
    <name type="scientific">Sphingomonas panacis</name>
    <dbReference type="NCBI Taxonomy" id="1560345"/>
    <lineage>
        <taxon>Bacteria</taxon>
        <taxon>Pseudomonadati</taxon>
        <taxon>Pseudomonadota</taxon>
        <taxon>Alphaproteobacteria</taxon>
        <taxon>Sphingomonadales</taxon>
        <taxon>Sphingomonadaceae</taxon>
        <taxon>Sphingomonas</taxon>
    </lineage>
</organism>
<feature type="domain" description="Heparan-alpha-glucosaminide N-acetyltransferase catalytic" evidence="2">
    <location>
        <begin position="12"/>
        <end position="170"/>
    </location>
</feature>